<evidence type="ECO:0000256" key="6">
    <source>
        <dbReference type="ARBA" id="ARBA00023014"/>
    </source>
</evidence>
<evidence type="ECO:0000259" key="11">
    <source>
        <dbReference type="PROSITE" id="PS51674"/>
    </source>
</evidence>
<evidence type="ECO:0000256" key="3">
    <source>
        <dbReference type="ARBA" id="ARBA00022485"/>
    </source>
</evidence>
<dbReference type="PANTHER" id="PTHR38839:SF2">
    <property type="entry name" value="TRANSCRIPTIONAL REGULATOR WHIB7-RELATED"/>
    <property type="match status" value="1"/>
</dbReference>
<accession>A0A6J7WYI2</accession>
<dbReference type="InterPro" id="IPR034768">
    <property type="entry name" value="4FE4S_WBL"/>
</dbReference>
<evidence type="ECO:0000256" key="10">
    <source>
        <dbReference type="ARBA" id="ARBA00023163"/>
    </source>
</evidence>
<dbReference type="GO" id="GO:0051539">
    <property type="term" value="F:4 iron, 4 sulfur cluster binding"/>
    <property type="evidence" value="ECO:0007669"/>
    <property type="project" value="UniProtKB-KW"/>
</dbReference>
<evidence type="ECO:0000256" key="7">
    <source>
        <dbReference type="ARBA" id="ARBA00023015"/>
    </source>
</evidence>
<dbReference type="GO" id="GO:0045892">
    <property type="term" value="P:negative regulation of DNA-templated transcription"/>
    <property type="evidence" value="ECO:0007669"/>
    <property type="project" value="TreeGrafter"/>
</dbReference>
<keyword evidence="6" id="KW-0411">Iron-sulfur</keyword>
<dbReference type="PROSITE" id="PS51674">
    <property type="entry name" value="4FE4S_WBL"/>
    <property type="match status" value="1"/>
</dbReference>
<evidence type="ECO:0000313" key="12">
    <source>
        <dbReference type="EMBL" id="CAB5221908.1"/>
    </source>
</evidence>
<keyword evidence="4" id="KW-0479">Metal-binding</keyword>
<dbReference type="GO" id="GO:0003677">
    <property type="term" value="F:DNA binding"/>
    <property type="evidence" value="ECO:0007669"/>
    <property type="project" value="UniProtKB-KW"/>
</dbReference>
<keyword evidence="10" id="KW-0804">Transcription</keyword>
<evidence type="ECO:0000256" key="8">
    <source>
        <dbReference type="ARBA" id="ARBA00023125"/>
    </source>
</evidence>
<organism evidence="12">
    <name type="scientific">uncultured Caudovirales phage</name>
    <dbReference type="NCBI Taxonomy" id="2100421"/>
    <lineage>
        <taxon>Viruses</taxon>
        <taxon>Duplodnaviria</taxon>
        <taxon>Heunggongvirae</taxon>
        <taxon>Uroviricota</taxon>
        <taxon>Caudoviricetes</taxon>
        <taxon>Peduoviridae</taxon>
        <taxon>Maltschvirus</taxon>
        <taxon>Maltschvirus maltsch</taxon>
    </lineage>
</organism>
<evidence type="ECO:0000256" key="2">
    <source>
        <dbReference type="ARBA" id="ARBA00006597"/>
    </source>
</evidence>
<dbReference type="EMBL" id="LR798295">
    <property type="protein sequence ID" value="CAB5221908.1"/>
    <property type="molecule type" value="Genomic_DNA"/>
</dbReference>
<feature type="domain" description="4Fe-4S Wbl-type" evidence="11">
    <location>
        <begin position="21"/>
        <end position="81"/>
    </location>
</feature>
<comment type="similarity">
    <text evidence="2">Belongs to the WhiB family.</text>
</comment>
<keyword evidence="7" id="KW-0805">Transcription regulation</keyword>
<dbReference type="GO" id="GO:0046872">
    <property type="term" value="F:metal ion binding"/>
    <property type="evidence" value="ECO:0007669"/>
    <property type="project" value="UniProtKB-KW"/>
</dbReference>
<name>A0A6J7WYI2_9CAUD</name>
<evidence type="ECO:0000256" key="5">
    <source>
        <dbReference type="ARBA" id="ARBA00023004"/>
    </source>
</evidence>
<keyword evidence="9" id="KW-1015">Disulfide bond</keyword>
<gene>
    <name evidence="12" type="ORF">UFOVP359_129</name>
</gene>
<reference evidence="12" key="1">
    <citation type="submission" date="2020-05" db="EMBL/GenBank/DDBJ databases">
        <authorList>
            <person name="Chiriac C."/>
            <person name="Salcher M."/>
            <person name="Ghai R."/>
            <person name="Kavagutti S V."/>
        </authorList>
    </citation>
    <scope>NUCLEOTIDE SEQUENCE</scope>
</reference>
<evidence type="ECO:0000256" key="4">
    <source>
        <dbReference type="ARBA" id="ARBA00022723"/>
    </source>
</evidence>
<sequence length="104" mass="12010">MKMVGKCQVDMLDEEWMMKARCRAIEREMFFDKYEEDPILAKTVDETICLQCPVIRECFTHGTTNSEWGVWGGVYLVDGEPSPSRNAHKSKEVWSMILEAVSDD</sequence>
<proteinExistence type="inferred from homology"/>
<dbReference type="PANTHER" id="PTHR38839">
    <property type="entry name" value="TRANSCRIPTIONAL REGULATOR WHID-RELATED"/>
    <property type="match status" value="1"/>
</dbReference>
<evidence type="ECO:0000256" key="1">
    <source>
        <dbReference type="ARBA" id="ARBA00001966"/>
    </source>
</evidence>
<comment type="cofactor">
    <cofactor evidence="1">
        <name>[4Fe-4S] cluster</name>
        <dbReference type="ChEBI" id="CHEBI:49883"/>
    </cofactor>
</comment>
<dbReference type="GO" id="GO:0047134">
    <property type="term" value="F:protein-disulfide reductase [NAD(P)H] activity"/>
    <property type="evidence" value="ECO:0007669"/>
    <property type="project" value="TreeGrafter"/>
</dbReference>
<keyword evidence="8" id="KW-0238">DNA-binding</keyword>
<evidence type="ECO:0000256" key="9">
    <source>
        <dbReference type="ARBA" id="ARBA00023157"/>
    </source>
</evidence>
<dbReference type="Pfam" id="PF02467">
    <property type="entry name" value="Whib"/>
    <property type="match status" value="1"/>
</dbReference>
<keyword evidence="5" id="KW-0408">Iron</keyword>
<protein>
    <submittedName>
        <fullName evidence="12">WhiB-like iron-sulfur binding domain containing protein</fullName>
    </submittedName>
</protein>
<dbReference type="InterPro" id="IPR003482">
    <property type="entry name" value="Whib"/>
</dbReference>
<keyword evidence="3" id="KW-0004">4Fe-4S</keyword>